<comment type="caution">
    <text evidence="1">The sequence shown here is derived from an EMBL/GenBank/DDBJ whole genome shotgun (WGS) entry which is preliminary data.</text>
</comment>
<proteinExistence type="predicted"/>
<sequence>MQDFYRWVNLASSLKGNHSILGKEIESFQNTANELDLFMQEWSSKLDILSKSNTILEMDLEAHESHLRSFAKILYRKKRSIIKRAVSVCTECIKDCMKSDEEISKQKINLIYDILKQIAEERRTPKTLTEKIRFLKLERAAENAVKLIVN</sequence>
<accession>A0AAU9IV31</accession>
<dbReference type="EMBL" id="CAJZBQ010000018">
    <property type="protein sequence ID" value="CAG9317324.1"/>
    <property type="molecule type" value="Genomic_DNA"/>
</dbReference>
<protein>
    <submittedName>
        <fullName evidence="1">Uncharacterized protein</fullName>
    </submittedName>
</protein>
<dbReference type="Proteomes" id="UP001162131">
    <property type="component" value="Unassembled WGS sequence"/>
</dbReference>
<keyword evidence="2" id="KW-1185">Reference proteome</keyword>
<organism evidence="1 2">
    <name type="scientific">Blepharisma stoltei</name>
    <dbReference type="NCBI Taxonomy" id="1481888"/>
    <lineage>
        <taxon>Eukaryota</taxon>
        <taxon>Sar</taxon>
        <taxon>Alveolata</taxon>
        <taxon>Ciliophora</taxon>
        <taxon>Postciliodesmatophora</taxon>
        <taxon>Heterotrichea</taxon>
        <taxon>Heterotrichida</taxon>
        <taxon>Blepharismidae</taxon>
        <taxon>Blepharisma</taxon>
    </lineage>
</organism>
<evidence type="ECO:0000313" key="2">
    <source>
        <dbReference type="Proteomes" id="UP001162131"/>
    </source>
</evidence>
<dbReference type="AlphaFoldDB" id="A0AAU9IV31"/>
<reference evidence="1" key="1">
    <citation type="submission" date="2021-09" db="EMBL/GenBank/DDBJ databases">
        <authorList>
            <consortium name="AG Swart"/>
            <person name="Singh M."/>
            <person name="Singh A."/>
            <person name="Seah K."/>
            <person name="Emmerich C."/>
        </authorList>
    </citation>
    <scope>NUCLEOTIDE SEQUENCE</scope>
    <source>
        <strain evidence="1">ATCC30299</strain>
    </source>
</reference>
<gene>
    <name evidence="1" type="ORF">BSTOLATCC_MIC18576</name>
</gene>
<evidence type="ECO:0000313" key="1">
    <source>
        <dbReference type="EMBL" id="CAG9317324.1"/>
    </source>
</evidence>
<name>A0AAU9IV31_9CILI</name>